<dbReference type="Pfam" id="PF00501">
    <property type="entry name" value="AMP-binding"/>
    <property type="match status" value="1"/>
</dbReference>
<dbReference type="Proteomes" id="UP001143362">
    <property type="component" value="Unassembled WGS sequence"/>
</dbReference>
<dbReference type="Gene3D" id="3.30.300.30">
    <property type="match status" value="1"/>
</dbReference>
<dbReference type="EMBL" id="SHNN01000001">
    <property type="protein sequence ID" value="MCX2980183.1"/>
    <property type="molecule type" value="Genomic_DNA"/>
</dbReference>
<dbReference type="InterPro" id="IPR000873">
    <property type="entry name" value="AMP-dep_synth/lig_dom"/>
</dbReference>
<dbReference type="Pfam" id="PF13193">
    <property type="entry name" value="AMP-binding_C"/>
    <property type="match status" value="1"/>
</dbReference>
<proteinExistence type="predicted"/>
<sequence>MAWNISEAVYQISTSDIGERAALIHGDEVISYREVIRRCSGVASWLQSLDLPQGAHIGHYMRNSNAYMETFIAAGLAGMAHVNVNYRYIDQELIDLSNGLDIRVLVYDAEFAERVAAIHGQLTGTVGFIEVGSGPLRNDFAVRMEDLYDYDSSGFERKTSSDDLILIATGGTTGLPKGTQWRHEDIWRKQQISTGNAMLALQLDAHPETIEEHIVNVVKLPAAKPFMPLSPLMHGAASLMAILMLAQGVPVLTAPGEKFEADLTLDLIRQYQASGLALVGDAFAIPLVEALDRRADENLLQSIILCVSTGASLSEENRNGLLRHQPNLILFDTLGSSEASGFAVSTPEAGVFKPMPTTRVFDDEMQEVVPGSDTIGIAYSGGFSPIGYYKQPEKSAETFVEIDGQRFVMTGDRCTVREDGMLVLLGRDSTVINTGGEKVYTVEIERALLDHPTITDALVVGLPHPRFGKMVVAVVEGPNLTADNLDVADTQAHVGKTLAPYKIPRQIFAIESLQRAPNGKPDYPFINAYAQAEADKLTTT</sequence>
<dbReference type="InterPro" id="IPR050237">
    <property type="entry name" value="ATP-dep_AMP-bd_enzyme"/>
</dbReference>
<evidence type="ECO:0000259" key="1">
    <source>
        <dbReference type="Pfam" id="PF00501"/>
    </source>
</evidence>
<dbReference type="InterPro" id="IPR020845">
    <property type="entry name" value="AMP-binding_CS"/>
</dbReference>
<keyword evidence="4" id="KW-1185">Reference proteome</keyword>
<organism evidence="3 4">
    <name type="scientific">Candidatus Litorirhabdus singularis</name>
    <dbReference type="NCBI Taxonomy" id="2518993"/>
    <lineage>
        <taxon>Bacteria</taxon>
        <taxon>Pseudomonadati</taxon>
        <taxon>Pseudomonadota</taxon>
        <taxon>Gammaproteobacteria</taxon>
        <taxon>Cellvibrionales</taxon>
        <taxon>Halieaceae</taxon>
        <taxon>Candidatus Litorirhabdus</taxon>
    </lineage>
</organism>
<protein>
    <submittedName>
        <fullName evidence="3">AMP-binding protein</fullName>
    </submittedName>
</protein>
<dbReference type="Gene3D" id="3.40.50.12780">
    <property type="entry name" value="N-terminal domain of ligase-like"/>
    <property type="match status" value="1"/>
</dbReference>
<dbReference type="SUPFAM" id="SSF56801">
    <property type="entry name" value="Acetyl-CoA synthetase-like"/>
    <property type="match status" value="1"/>
</dbReference>
<name>A0ABT3TD04_9GAMM</name>
<evidence type="ECO:0000259" key="2">
    <source>
        <dbReference type="Pfam" id="PF13193"/>
    </source>
</evidence>
<gene>
    <name evidence="3" type="ORF">EYC98_04795</name>
</gene>
<dbReference type="PANTHER" id="PTHR43767">
    <property type="entry name" value="LONG-CHAIN-FATTY-ACID--COA LIGASE"/>
    <property type="match status" value="1"/>
</dbReference>
<accession>A0ABT3TD04</accession>
<evidence type="ECO:0000313" key="4">
    <source>
        <dbReference type="Proteomes" id="UP001143362"/>
    </source>
</evidence>
<feature type="domain" description="AMP-binding enzyme C-terminal" evidence="2">
    <location>
        <begin position="443"/>
        <end position="520"/>
    </location>
</feature>
<dbReference type="PROSITE" id="PS00455">
    <property type="entry name" value="AMP_BINDING"/>
    <property type="match status" value="1"/>
</dbReference>
<dbReference type="InterPro" id="IPR025110">
    <property type="entry name" value="AMP-bd_C"/>
</dbReference>
<dbReference type="InterPro" id="IPR045851">
    <property type="entry name" value="AMP-bd_C_sf"/>
</dbReference>
<feature type="domain" description="AMP-dependent synthetase/ligase" evidence="1">
    <location>
        <begin position="19"/>
        <end position="371"/>
    </location>
</feature>
<comment type="caution">
    <text evidence="3">The sequence shown here is derived from an EMBL/GenBank/DDBJ whole genome shotgun (WGS) entry which is preliminary data.</text>
</comment>
<dbReference type="InterPro" id="IPR042099">
    <property type="entry name" value="ANL_N_sf"/>
</dbReference>
<dbReference type="RefSeq" id="WP_279244162.1">
    <property type="nucleotide sequence ID" value="NZ_SHNN01000001.1"/>
</dbReference>
<evidence type="ECO:0000313" key="3">
    <source>
        <dbReference type="EMBL" id="MCX2980183.1"/>
    </source>
</evidence>
<reference evidence="3" key="1">
    <citation type="submission" date="2019-02" db="EMBL/GenBank/DDBJ databases">
        <authorList>
            <person name="Li S.-H."/>
        </authorList>
    </citation>
    <scope>NUCLEOTIDE SEQUENCE</scope>
    <source>
        <strain evidence="3">IMCC14734</strain>
    </source>
</reference>
<dbReference type="PANTHER" id="PTHR43767:SF1">
    <property type="entry name" value="NONRIBOSOMAL PEPTIDE SYNTHASE PES1 (EUROFUNG)-RELATED"/>
    <property type="match status" value="1"/>
</dbReference>